<keyword evidence="4 9" id="KW-0456">Lyase</keyword>
<comment type="caution">
    <text evidence="11">The sequence shown here is derived from an EMBL/GenBank/DDBJ whole genome shotgun (WGS) entry which is preliminary data.</text>
</comment>
<evidence type="ECO:0000259" key="10">
    <source>
        <dbReference type="Pfam" id="PF02602"/>
    </source>
</evidence>
<evidence type="ECO:0000256" key="1">
    <source>
        <dbReference type="ARBA" id="ARBA00004772"/>
    </source>
</evidence>
<evidence type="ECO:0000256" key="5">
    <source>
        <dbReference type="ARBA" id="ARBA00023244"/>
    </source>
</evidence>
<accession>A0ABW7CW54</accession>
<dbReference type="PANTHER" id="PTHR38042">
    <property type="entry name" value="UROPORPHYRINOGEN-III SYNTHASE, CHLOROPLASTIC"/>
    <property type="match status" value="1"/>
</dbReference>
<dbReference type="Gene3D" id="3.40.50.10090">
    <property type="match status" value="2"/>
</dbReference>
<dbReference type="Proteomes" id="UP001605261">
    <property type="component" value="Unassembled WGS sequence"/>
</dbReference>
<dbReference type="InterPro" id="IPR036108">
    <property type="entry name" value="4pyrrol_syn_uPrphyn_synt_sf"/>
</dbReference>
<comment type="function">
    <text evidence="6 9">Catalyzes cyclization of the linear tetrapyrrole, hydroxymethylbilane, to the macrocyclic uroporphyrinogen III.</text>
</comment>
<evidence type="ECO:0000313" key="12">
    <source>
        <dbReference type="Proteomes" id="UP001605261"/>
    </source>
</evidence>
<gene>
    <name evidence="11" type="ORF">ACEU0G_003190</name>
</gene>
<dbReference type="InterPro" id="IPR039793">
    <property type="entry name" value="UROS/Hem4"/>
</dbReference>
<reference evidence="11 12" key="1">
    <citation type="submission" date="2024-09" db="EMBL/GenBank/DDBJ databases">
        <authorList>
            <consortium name="All-Russian atlas of soil microorganisms"/>
            <consortium name="as a basis for the search for new antimicrobial producers and enzymes with unique properties"/>
            <person name="Sokolova E.A."/>
            <person name="Voronina E.N."/>
        </authorList>
    </citation>
    <scope>NUCLEOTIDE SEQUENCE [LARGE SCALE GENOMIC DNA]</scope>
    <source>
        <strain evidence="11 12">AF-22b-331.1</strain>
    </source>
</reference>
<comment type="pathway">
    <text evidence="1 9">Porphyrin-containing compound metabolism; protoporphyrin-IX biosynthesis; coproporphyrinogen-III from 5-aminolevulinate: step 3/4.</text>
</comment>
<evidence type="ECO:0000313" key="11">
    <source>
        <dbReference type="EMBL" id="MFG6109186.1"/>
    </source>
</evidence>
<name>A0ABW7CW54_9GAMM</name>
<dbReference type="GO" id="GO:0004852">
    <property type="term" value="F:uroporphyrinogen-III synthase activity"/>
    <property type="evidence" value="ECO:0007669"/>
    <property type="project" value="UniProtKB-EC"/>
</dbReference>
<comment type="similarity">
    <text evidence="2 9">Belongs to the uroporphyrinogen-III synthase family.</text>
</comment>
<evidence type="ECO:0000256" key="6">
    <source>
        <dbReference type="ARBA" id="ARBA00037589"/>
    </source>
</evidence>
<evidence type="ECO:0000256" key="2">
    <source>
        <dbReference type="ARBA" id="ARBA00008133"/>
    </source>
</evidence>
<keyword evidence="12" id="KW-1185">Reference proteome</keyword>
<evidence type="ECO:0000256" key="4">
    <source>
        <dbReference type="ARBA" id="ARBA00023239"/>
    </source>
</evidence>
<evidence type="ECO:0000256" key="8">
    <source>
        <dbReference type="ARBA" id="ARBA00048617"/>
    </source>
</evidence>
<dbReference type="SUPFAM" id="SSF69618">
    <property type="entry name" value="HemD-like"/>
    <property type="match status" value="1"/>
</dbReference>
<sequence>MNSDAHVPEWTLISLRPRGQHAPLRRAAQATGARVLALSPWALQVRADAATRAQLSRALAAQRVVFSSPAAVHAAARLQPLAGAHPGTWLAVGAGTAAALRMHGAEEVQAPARMDSEGLLALPALADLRGLEAGLVTAPGGRGIIATTLVERGAHLHRADVYQRVPLALPARTLQRLRHSAPPWVLALSSGEALALLLAALPQDLQAPLRKAVVVAASARLAEQARAAGFARVRLAEGPLPRQLAQAAHAAIITTATS</sequence>
<evidence type="ECO:0000256" key="3">
    <source>
        <dbReference type="ARBA" id="ARBA00013109"/>
    </source>
</evidence>
<evidence type="ECO:0000256" key="9">
    <source>
        <dbReference type="RuleBase" id="RU366031"/>
    </source>
</evidence>
<evidence type="ECO:0000256" key="7">
    <source>
        <dbReference type="ARBA" id="ARBA00040167"/>
    </source>
</evidence>
<comment type="catalytic activity">
    <reaction evidence="8 9">
        <text>hydroxymethylbilane = uroporphyrinogen III + H2O</text>
        <dbReference type="Rhea" id="RHEA:18965"/>
        <dbReference type="ChEBI" id="CHEBI:15377"/>
        <dbReference type="ChEBI" id="CHEBI:57308"/>
        <dbReference type="ChEBI" id="CHEBI:57845"/>
        <dbReference type="EC" id="4.2.1.75"/>
    </reaction>
</comment>
<dbReference type="EMBL" id="JBHGCJ010000005">
    <property type="protein sequence ID" value="MFG6109186.1"/>
    <property type="molecule type" value="Genomic_DNA"/>
</dbReference>
<keyword evidence="5 9" id="KW-0627">Porphyrin biosynthesis</keyword>
<dbReference type="InterPro" id="IPR003754">
    <property type="entry name" value="4pyrrol_synth_uPrphyn_synth"/>
</dbReference>
<organism evidence="11 12">
    <name type="scientific">Stenotrophomonas nematodicola</name>
    <dbReference type="NCBI Taxonomy" id="2656746"/>
    <lineage>
        <taxon>Bacteria</taxon>
        <taxon>Pseudomonadati</taxon>
        <taxon>Pseudomonadota</taxon>
        <taxon>Gammaproteobacteria</taxon>
        <taxon>Lysobacterales</taxon>
        <taxon>Lysobacteraceae</taxon>
        <taxon>Stenotrophomonas</taxon>
    </lineage>
</organism>
<dbReference type="EC" id="4.2.1.75" evidence="3 9"/>
<dbReference type="PANTHER" id="PTHR38042:SF1">
    <property type="entry name" value="UROPORPHYRINOGEN-III SYNTHASE, CHLOROPLASTIC"/>
    <property type="match status" value="1"/>
</dbReference>
<dbReference type="CDD" id="cd06578">
    <property type="entry name" value="HemD"/>
    <property type="match status" value="1"/>
</dbReference>
<proteinExistence type="inferred from homology"/>
<feature type="domain" description="Tetrapyrrole biosynthesis uroporphyrinogen III synthase" evidence="10">
    <location>
        <begin position="24"/>
        <end position="242"/>
    </location>
</feature>
<protein>
    <recommendedName>
        <fullName evidence="7 9">Uroporphyrinogen-III synthase</fullName>
        <ecNumber evidence="3 9">4.2.1.75</ecNumber>
    </recommendedName>
</protein>
<dbReference type="RefSeq" id="WP_394162735.1">
    <property type="nucleotide sequence ID" value="NZ_JBHGCJ010000005.1"/>
</dbReference>
<dbReference type="Pfam" id="PF02602">
    <property type="entry name" value="HEM4"/>
    <property type="match status" value="1"/>
</dbReference>